<evidence type="ECO:0000313" key="1">
    <source>
        <dbReference type="EMBL" id="KPW99936.1"/>
    </source>
</evidence>
<dbReference type="AlphaFoldDB" id="A0A0P9QQ34"/>
<evidence type="ECO:0000313" key="2">
    <source>
        <dbReference type="Proteomes" id="UP000050381"/>
    </source>
</evidence>
<gene>
    <name evidence="1" type="ORF">ALO79_00356</name>
</gene>
<dbReference type="EMBL" id="LJQD01000034">
    <property type="protein sequence ID" value="KPW99936.1"/>
    <property type="molecule type" value="Genomic_DNA"/>
</dbReference>
<dbReference type="PATRIC" id="fig|264450.4.peg.385"/>
<proteinExistence type="predicted"/>
<comment type="caution">
    <text evidence="1">The sequence shown here is derived from an EMBL/GenBank/DDBJ whole genome shotgun (WGS) entry which is preliminary data.</text>
</comment>
<name>A0A0P9QQ34_PSESX</name>
<protein>
    <submittedName>
        <fullName evidence="1">Uncharacterized protein</fullName>
    </submittedName>
</protein>
<dbReference type="Proteomes" id="UP000050381">
    <property type="component" value="Unassembled WGS sequence"/>
</dbReference>
<reference evidence="1 2" key="1">
    <citation type="submission" date="2015-09" db="EMBL/GenBank/DDBJ databases">
        <title>Genome announcement of multiple Pseudomonas syringae strains.</title>
        <authorList>
            <person name="Thakur S."/>
            <person name="Wang P.W."/>
            <person name="Gong Y."/>
            <person name="Weir B.S."/>
            <person name="Guttman D.S."/>
        </authorList>
    </citation>
    <scope>NUCLEOTIDE SEQUENCE [LARGE SCALE GENOMIC DNA]</scope>
    <source>
        <strain evidence="1 2">ICMP9419</strain>
    </source>
</reference>
<organism evidence="1 2">
    <name type="scientific">Pseudomonas syringae pv. castaneae</name>
    <dbReference type="NCBI Taxonomy" id="264450"/>
    <lineage>
        <taxon>Bacteria</taxon>
        <taxon>Pseudomonadati</taxon>
        <taxon>Pseudomonadota</taxon>
        <taxon>Gammaproteobacteria</taxon>
        <taxon>Pseudomonadales</taxon>
        <taxon>Pseudomonadaceae</taxon>
        <taxon>Pseudomonas</taxon>
        <taxon>Pseudomonas syringae</taxon>
    </lineage>
</organism>
<accession>A0A0P9QQ34</accession>
<sequence length="70" mass="7937">MVKSPPALIQNPFAMIISDHADQADAYLELAQPFDAQGRYLHSINCVSYFRNRWMQLWPGRSSGKPEIAS</sequence>